<organism evidence="2 3">
    <name type="scientific">Tessaracoccus flavescens</name>
    <dbReference type="NCBI Taxonomy" id="399497"/>
    <lineage>
        <taxon>Bacteria</taxon>
        <taxon>Bacillati</taxon>
        <taxon>Actinomycetota</taxon>
        <taxon>Actinomycetes</taxon>
        <taxon>Propionibacteriales</taxon>
        <taxon>Propionibacteriaceae</taxon>
        <taxon>Tessaracoccus</taxon>
    </lineage>
</organism>
<feature type="transmembrane region" description="Helical" evidence="1">
    <location>
        <begin position="153"/>
        <end position="170"/>
    </location>
</feature>
<evidence type="ECO:0000313" key="3">
    <source>
        <dbReference type="Proteomes" id="UP000712713"/>
    </source>
</evidence>
<evidence type="ECO:0000256" key="1">
    <source>
        <dbReference type="SAM" id="Phobius"/>
    </source>
</evidence>
<reference evidence="2" key="1">
    <citation type="journal article" date="2021" name="PeerJ">
        <title>Extensive microbial diversity within the chicken gut microbiome revealed by metagenomics and culture.</title>
        <authorList>
            <person name="Gilroy R."/>
            <person name="Ravi A."/>
            <person name="Getino M."/>
            <person name="Pursley I."/>
            <person name="Horton D.L."/>
            <person name="Alikhan N.F."/>
            <person name="Baker D."/>
            <person name="Gharbi K."/>
            <person name="Hall N."/>
            <person name="Watson M."/>
            <person name="Adriaenssens E.M."/>
            <person name="Foster-Nyarko E."/>
            <person name="Jarju S."/>
            <person name="Secka A."/>
            <person name="Antonio M."/>
            <person name="Oren A."/>
            <person name="Chaudhuri R.R."/>
            <person name="La Ragione R."/>
            <person name="Hildebrand F."/>
            <person name="Pallen M.J."/>
        </authorList>
    </citation>
    <scope>NUCLEOTIDE SEQUENCE</scope>
    <source>
        <strain evidence="2">ChiGjej3B3-7470</strain>
    </source>
</reference>
<keyword evidence="1" id="KW-0812">Transmembrane</keyword>
<proteinExistence type="predicted"/>
<dbReference type="Proteomes" id="UP000712713">
    <property type="component" value="Unassembled WGS sequence"/>
</dbReference>
<keyword evidence="1" id="KW-1133">Transmembrane helix</keyword>
<accession>A0A921JRS6</accession>
<feature type="transmembrane region" description="Helical" evidence="1">
    <location>
        <begin position="12"/>
        <end position="38"/>
    </location>
</feature>
<comment type="caution">
    <text evidence="2">The sequence shown here is derived from an EMBL/GenBank/DDBJ whole genome shotgun (WGS) entry which is preliminary data.</text>
</comment>
<name>A0A921JRS6_9ACTN</name>
<keyword evidence="1" id="KW-0472">Membrane</keyword>
<reference evidence="2" key="2">
    <citation type="submission" date="2021-09" db="EMBL/GenBank/DDBJ databases">
        <authorList>
            <person name="Gilroy R."/>
        </authorList>
    </citation>
    <scope>NUCLEOTIDE SEQUENCE</scope>
    <source>
        <strain evidence="2">ChiGjej3B3-7470</strain>
    </source>
</reference>
<protein>
    <submittedName>
        <fullName evidence="2">Uncharacterized protein</fullName>
    </submittedName>
</protein>
<dbReference type="AlphaFoldDB" id="A0A921JRS6"/>
<dbReference type="EMBL" id="DYZF01000191">
    <property type="protein sequence ID" value="HJE51833.1"/>
    <property type="molecule type" value="Genomic_DNA"/>
</dbReference>
<evidence type="ECO:0000313" key="2">
    <source>
        <dbReference type="EMBL" id="HJE51833.1"/>
    </source>
</evidence>
<gene>
    <name evidence="2" type="ORF">K8V15_07630</name>
</gene>
<sequence>MTATDTFRRPHWVLRGIGMLLAVAGLVGGALLLGIAAYQHFAITSNFHPDYQVDNIWDSASGEPLVIPQSGEYGVTSLRGALESCTLTSEDGVVITPVLDESIEKRPVFRFQSPARSYPTVECAPDDVWFEVFKGEDVRSAATGWDGAVHPSLVYLGAGVASFAVGMIFWSRFVKRPQDWPAS</sequence>